<gene>
    <name evidence="3" type="ORF">GCM10011502_09900</name>
</gene>
<organism evidence="3 4">
    <name type="scientific">Oceanisphaera marina</name>
    <dbReference type="NCBI Taxonomy" id="2017550"/>
    <lineage>
        <taxon>Bacteria</taxon>
        <taxon>Pseudomonadati</taxon>
        <taxon>Pseudomonadota</taxon>
        <taxon>Gammaproteobacteria</taxon>
        <taxon>Aeromonadales</taxon>
        <taxon>Aeromonadaceae</taxon>
        <taxon>Oceanisphaera</taxon>
    </lineage>
</organism>
<evidence type="ECO:0000313" key="4">
    <source>
        <dbReference type="Proteomes" id="UP000646152"/>
    </source>
</evidence>
<evidence type="ECO:0000313" key="3">
    <source>
        <dbReference type="EMBL" id="GGB38684.1"/>
    </source>
</evidence>
<comment type="caution">
    <text evidence="3">The sequence shown here is derived from an EMBL/GenBank/DDBJ whole genome shotgun (WGS) entry which is preliminary data.</text>
</comment>
<dbReference type="RefSeq" id="WP_188628994.1">
    <property type="nucleotide sequence ID" value="NZ_BMKE01000006.1"/>
</dbReference>
<accession>A0ABQ1IFC4</accession>
<dbReference type="InterPro" id="IPR052558">
    <property type="entry name" value="Siderophore_Hydrolase_D"/>
</dbReference>
<reference evidence="4" key="1">
    <citation type="journal article" date="2019" name="Int. J. Syst. Evol. Microbiol.">
        <title>The Global Catalogue of Microorganisms (GCM) 10K type strain sequencing project: providing services to taxonomists for standard genome sequencing and annotation.</title>
        <authorList>
            <consortium name="The Broad Institute Genomics Platform"/>
            <consortium name="The Broad Institute Genome Sequencing Center for Infectious Disease"/>
            <person name="Wu L."/>
            <person name="Ma J."/>
        </authorList>
    </citation>
    <scope>NUCLEOTIDE SEQUENCE [LARGE SCALE GENOMIC DNA]</scope>
    <source>
        <strain evidence="4">CGMCC 1.15923</strain>
    </source>
</reference>
<dbReference type="Proteomes" id="UP000646152">
    <property type="component" value="Unassembled WGS sequence"/>
</dbReference>
<name>A0ABQ1IFC4_9GAMM</name>
<sequence>MAKPALVLRLTNDLARFDKEVGDMKESQHRECVSRANGAAYQISVWIPPGTPPAGGWPVVYVLDANAMFATFVEAIQRSGRRPDATGIGMAAVVGIAHGGERLFATEYRYRDYTFEASTLVDANHAADKAGGGAEFLAFIAEQLAPELSAEFGLNAARQSLFGHSLAGYFVLNALAVRPEVFCHYAAISPSVWWQPEALAMRLNALEQAATESIRGVLVAVGEWEGQPAPWLLGTPGVAALVQRRAARQMITQACAAADHLRPVLGERVTYRCFPEEDHSSIVMIAIQRTLRLMFS</sequence>
<keyword evidence="2" id="KW-0378">Hydrolase</keyword>
<dbReference type="Gene3D" id="3.40.50.1820">
    <property type="entry name" value="alpha/beta hydrolase"/>
    <property type="match status" value="1"/>
</dbReference>
<dbReference type="PANTHER" id="PTHR40841">
    <property type="entry name" value="SIDEROPHORE TRIACETYLFUSARININE C ESTERASE"/>
    <property type="match status" value="1"/>
</dbReference>
<evidence type="ECO:0000256" key="2">
    <source>
        <dbReference type="ARBA" id="ARBA00022801"/>
    </source>
</evidence>
<dbReference type="SUPFAM" id="SSF53474">
    <property type="entry name" value="alpha/beta-Hydrolases"/>
    <property type="match status" value="1"/>
</dbReference>
<dbReference type="Pfam" id="PF00756">
    <property type="entry name" value="Esterase"/>
    <property type="match status" value="1"/>
</dbReference>
<protein>
    <submittedName>
        <fullName evidence="3">Esterase</fullName>
    </submittedName>
</protein>
<proteinExistence type="inferred from homology"/>
<evidence type="ECO:0000256" key="1">
    <source>
        <dbReference type="ARBA" id="ARBA00005622"/>
    </source>
</evidence>
<dbReference type="EMBL" id="BMKE01000006">
    <property type="protein sequence ID" value="GGB38684.1"/>
    <property type="molecule type" value="Genomic_DNA"/>
</dbReference>
<dbReference type="InterPro" id="IPR029058">
    <property type="entry name" value="AB_hydrolase_fold"/>
</dbReference>
<dbReference type="InterPro" id="IPR000801">
    <property type="entry name" value="Esterase-like"/>
</dbReference>
<dbReference type="PANTHER" id="PTHR40841:SF2">
    <property type="entry name" value="SIDEROPHORE-DEGRADING ESTERASE (EUROFUNG)"/>
    <property type="match status" value="1"/>
</dbReference>
<comment type="similarity">
    <text evidence="1">Belongs to the esterase D family.</text>
</comment>
<keyword evidence="4" id="KW-1185">Reference proteome</keyword>